<sequence>MSTPSCLQQSHHLKIDIDFDRILTIIFPHAAWASSYLAHVESRPYHADRRARLDNGHTGGALALVFDSKRGARDWLANSPLWEASRAEGGEAERSVVIRTWWKHREFEGRLDGVRERAELAGPAELVGSSVVRLGAGFTPATRASPAPAPVPAPFGGSDVLGTSVDPYRRSEMRTT</sequence>
<accession>A0ACB7P6A6</accession>
<proteinExistence type="predicted"/>
<dbReference type="Proteomes" id="UP000724584">
    <property type="component" value="Unassembled WGS sequence"/>
</dbReference>
<gene>
    <name evidence="1" type="ORF">F5144DRAFT_621667</name>
</gene>
<name>A0ACB7P6A6_9PEZI</name>
<comment type="caution">
    <text evidence="1">The sequence shown here is derived from an EMBL/GenBank/DDBJ whole genome shotgun (WGS) entry which is preliminary data.</text>
</comment>
<evidence type="ECO:0000313" key="2">
    <source>
        <dbReference type="Proteomes" id="UP000724584"/>
    </source>
</evidence>
<keyword evidence="2" id="KW-1185">Reference proteome</keyword>
<evidence type="ECO:0000313" key="1">
    <source>
        <dbReference type="EMBL" id="KAH6627498.1"/>
    </source>
</evidence>
<protein>
    <submittedName>
        <fullName evidence="1">Uncharacterized protein</fullName>
    </submittedName>
</protein>
<reference evidence="1 2" key="1">
    <citation type="journal article" date="2021" name="Nat. Commun.">
        <title>Genetic determinants of endophytism in the Arabidopsis root mycobiome.</title>
        <authorList>
            <person name="Mesny F."/>
            <person name="Miyauchi S."/>
            <person name="Thiergart T."/>
            <person name="Pickel B."/>
            <person name="Atanasova L."/>
            <person name="Karlsson M."/>
            <person name="Huettel B."/>
            <person name="Barry K.W."/>
            <person name="Haridas S."/>
            <person name="Chen C."/>
            <person name="Bauer D."/>
            <person name="Andreopoulos W."/>
            <person name="Pangilinan J."/>
            <person name="LaButti K."/>
            <person name="Riley R."/>
            <person name="Lipzen A."/>
            <person name="Clum A."/>
            <person name="Drula E."/>
            <person name="Henrissat B."/>
            <person name="Kohler A."/>
            <person name="Grigoriev I.V."/>
            <person name="Martin F.M."/>
            <person name="Hacquard S."/>
        </authorList>
    </citation>
    <scope>NUCLEOTIDE SEQUENCE [LARGE SCALE GENOMIC DNA]</scope>
    <source>
        <strain evidence="1 2">MPI-SDFR-AT-0079</strain>
    </source>
</reference>
<organism evidence="1 2">
    <name type="scientific">Chaetomium tenue</name>
    <dbReference type="NCBI Taxonomy" id="1854479"/>
    <lineage>
        <taxon>Eukaryota</taxon>
        <taxon>Fungi</taxon>
        <taxon>Dikarya</taxon>
        <taxon>Ascomycota</taxon>
        <taxon>Pezizomycotina</taxon>
        <taxon>Sordariomycetes</taxon>
        <taxon>Sordariomycetidae</taxon>
        <taxon>Sordariales</taxon>
        <taxon>Chaetomiaceae</taxon>
        <taxon>Chaetomium</taxon>
    </lineage>
</organism>
<dbReference type="EMBL" id="JAGIZQ010000005">
    <property type="protein sequence ID" value="KAH6627498.1"/>
    <property type="molecule type" value="Genomic_DNA"/>
</dbReference>